<dbReference type="RefSeq" id="WP_077376461.1">
    <property type="nucleotide sequence ID" value="NZ_FTPD01000011.1"/>
</dbReference>
<sequence>MSPTVSTLLLRNLHDVFGEIDPVRRRKAIEEVFHEDAVFYEPNGAYHGRDEIDRIAGVIKATHPDFQYQPLSPPEEMGDGGRVQWVSGSPGKPPAYAGTDFIIVRDDKIAAVYLFFDKLS</sequence>
<evidence type="ECO:0000313" key="2">
    <source>
        <dbReference type="EMBL" id="SIT54867.1"/>
    </source>
</evidence>
<dbReference type="STRING" id="1631249.BQ8794_190001"/>
<evidence type="ECO:0000259" key="1">
    <source>
        <dbReference type="Pfam" id="PF12680"/>
    </source>
</evidence>
<reference evidence="3" key="1">
    <citation type="submission" date="2017-01" db="EMBL/GenBank/DDBJ databases">
        <authorList>
            <person name="Brunel B."/>
        </authorList>
    </citation>
    <scope>NUCLEOTIDE SEQUENCE [LARGE SCALE GENOMIC DNA]</scope>
</reference>
<dbReference type="Pfam" id="PF12680">
    <property type="entry name" value="SnoaL_2"/>
    <property type="match status" value="1"/>
</dbReference>
<proteinExistence type="predicted"/>
<dbReference type="InterPro" id="IPR032710">
    <property type="entry name" value="NTF2-like_dom_sf"/>
</dbReference>
<feature type="domain" description="SnoaL-like" evidence="1">
    <location>
        <begin position="27"/>
        <end position="111"/>
    </location>
</feature>
<gene>
    <name evidence="2" type="ORF">BQ8794_190001</name>
</gene>
<dbReference type="Proteomes" id="UP000188388">
    <property type="component" value="Unassembled WGS sequence"/>
</dbReference>
<evidence type="ECO:0000313" key="3">
    <source>
        <dbReference type="Proteomes" id="UP000188388"/>
    </source>
</evidence>
<protein>
    <recommendedName>
        <fullName evidence="1">SnoaL-like domain-containing protein</fullName>
    </recommendedName>
</protein>
<name>A0A1R3V7U5_9HYPH</name>
<keyword evidence="3" id="KW-1185">Reference proteome</keyword>
<dbReference type="EMBL" id="FTPD01000011">
    <property type="protein sequence ID" value="SIT54867.1"/>
    <property type="molecule type" value="Genomic_DNA"/>
</dbReference>
<dbReference type="Gene3D" id="3.10.450.50">
    <property type="match status" value="1"/>
</dbReference>
<dbReference type="SUPFAM" id="SSF54427">
    <property type="entry name" value="NTF2-like"/>
    <property type="match status" value="1"/>
</dbReference>
<accession>A0A1R3V7U5</accession>
<organism evidence="2 3">
    <name type="scientific">Mesorhizobium prunaredense</name>
    <dbReference type="NCBI Taxonomy" id="1631249"/>
    <lineage>
        <taxon>Bacteria</taxon>
        <taxon>Pseudomonadati</taxon>
        <taxon>Pseudomonadota</taxon>
        <taxon>Alphaproteobacteria</taxon>
        <taxon>Hyphomicrobiales</taxon>
        <taxon>Phyllobacteriaceae</taxon>
        <taxon>Mesorhizobium</taxon>
    </lineage>
</organism>
<dbReference type="InterPro" id="IPR037401">
    <property type="entry name" value="SnoaL-like"/>
</dbReference>
<dbReference type="AlphaFoldDB" id="A0A1R3V7U5"/>